<comment type="caution">
    <text evidence="2">The sequence shown here is derived from an EMBL/GenBank/DDBJ whole genome shotgun (WGS) entry which is preliminary data.</text>
</comment>
<dbReference type="SUPFAM" id="SSF52317">
    <property type="entry name" value="Class I glutamine amidotransferase-like"/>
    <property type="match status" value="1"/>
</dbReference>
<evidence type="ECO:0000313" key="2">
    <source>
        <dbReference type="EMBL" id="MFN2975708.1"/>
    </source>
</evidence>
<dbReference type="InterPro" id="IPR029010">
    <property type="entry name" value="ThuA-like"/>
</dbReference>
<organism evidence="2 3">
    <name type="scientific">Terriglobus aquaticus</name>
    <dbReference type="NCBI Taxonomy" id="940139"/>
    <lineage>
        <taxon>Bacteria</taxon>
        <taxon>Pseudomonadati</taxon>
        <taxon>Acidobacteriota</taxon>
        <taxon>Terriglobia</taxon>
        <taxon>Terriglobales</taxon>
        <taxon>Acidobacteriaceae</taxon>
        <taxon>Terriglobus</taxon>
    </lineage>
</organism>
<protein>
    <submittedName>
        <fullName evidence="2">ThuA domain-containing protein</fullName>
    </submittedName>
</protein>
<feature type="domain" description="ThuA-like" evidence="1">
    <location>
        <begin position="49"/>
        <end position="270"/>
    </location>
</feature>
<dbReference type="PANTHER" id="PTHR40469:SF2">
    <property type="entry name" value="GALACTOSE-BINDING DOMAIN-LIKE SUPERFAMILY PROTEIN"/>
    <property type="match status" value="1"/>
</dbReference>
<dbReference type="InterPro" id="IPR029062">
    <property type="entry name" value="Class_I_gatase-like"/>
</dbReference>
<dbReference type="Gene3D" id="3.40.50.880">
    <property type="match status" value="1"/>
</dbReference>
<name>A0ABW9KK65_9BACT</name>
<sequence>MLRPKITDDPASPPLSRRTRLLSFCFLLAFATLLGGTAIAQRAARPFRVVALAEKGGIHKPFVDAAKVWLAREARRDGFTVEYLENTNRINDRLLSHCDLFLQLNYPPYNWTTDAQNAFVRYIDEGKGGWIGFHHASLLGSFDGFSVWPWFQDFMGGILFKDYIRTFATATVHVEAPEHPVMRSVPSTFAVQNEEWYTWSQSPRTNVQVLARVDEDSYRPDTSIKMGDHPVIWTNPQKKARNVYFFMGHHPELFQNTAFTQMFHNAITWAAQK</sequence>
<evidence type="ECO:0000259" key="1">
    <source>
        <dbReference type="Pfam" id="PF06283"/>
    </source>
</evidence>
<dbReference type="EMBL" id="JBJYXY010000001">
    <property type="protein sequence ID" value="MFN2975708.1"/>
    <property type="molecule type" value="Genomic_DNA"/>
</dbReference>
<dbReference type="PANTHER" id="PTHR40469">
    <property type="entry name" value="SECRETED GLYCOSYL HYDROLASE"/>
    <property type="match status" value="1"/>
</dbReference>
<evidence type="ECO:0000313" key="3">
    <source>
        <dbReference type="Proteomes" id="UP001634747"/>
    </source>
</evidence>
<dbReference type="RefSeq" id="WP_263412777.1">
    <property type="nucleotide sequence ID" value="NZ_BAABBH010000001.1"/>
</dbReference>
<proteinExistence type="predicted"/>
<keyword evidence="3" id="KW-1185">Reference proteome</keyword>
<gene>
    <name evidence="2" type="ORF">ACK2TP_08025</name>
</gene>
<dbReference type="Proteomes" id="UP001634747">
    <property type="component" value="Unassembled WGS sequence"/>
</dbReference>
<dbReference type="Pfam" id="PF06283">
    <property type="entry name" value="ThuA"/>
    <property type="match status" value="1"/>
</dbReference>
<reference evidence="2 3" key="1">
    <citation type="submission" date="2024-12" db="EMBL/GenBank/DDBJ databases">
        <authorList>
            <person name="Lee Y."/>
        </authorList>
    </citation>
    <scope>NUCLEOTIDE SEQUENCE [LARGE SCALE GENOMIC DNA]</scope>
    <source>
        <strain evidence="2 3">03SUJ4</strain>
    </source>
</reference>
<accession>A0ABW9KK65</accession>